<dbReference type="InterPro" id="IPR001509">
    <property type="entry name" value="Epimerase_deHydtase"/>
</dbReference>
<dbReference type="AlphaFoldDB" id="A0AAN6LYG2"/>
<dbReference type="Pfam" id="PF01370">
    <property type="entry name" value="Epimerase"/>
    <property type="match status" value="1"/>
</dbReference>
<proteinExistence type="predicted"/>
<sequence>MSTPKNVFVIGPGFIGWNVLELLVGQGHTVTGLVRRDSHAEQIKASGALAVKGDLDDHSLIVKHVLENDITIHTATADHLPSVQAVLDGVRQRAAAGKHTIFIHTSGTGVLDDGADGAFKGDKIYKDTDPDAINALPDNAPHRPIDLAIVRASKELGEKAKLAIMIPPEIYGFNPKHKRLTIQFPTVARFALKHGFVGHVGKGLSVESQIHVLDLARAYIVLLRHIEDSPPSVLLENPYFFCENGSEFSWREVAEEIGKSLKAKGLIKDAQPKEFSRDDWEELFGEFTGNVIGLNSRSRAERLRKLGWQPKEKGIWESWNEDELPELLKEEGIGKSSRYAGVSSS</sequence>
<organism evidence="2 3">
    <name type="scientific">Pseudopithomyces chartarum</name>
    <dbReference type="NCBI Taxonomy" id="1892770"/>
    <lineage>
        <taxon>Eukaryota</taxon>
        <taxon>Fungi</taxon>
        <taxon>Dikarya</taxon>
        <taxon>Ascomycota</taxon>
        <taxon>Pezizomycotina</taxon>
        <taxon>Dothideomycetes</taxon>
        <taxon>Pleosporomycetidae</taxon>
        <taxon>Pleosporales</taxon>
        <taxon>Massarineae</taxon>
        <taxon>Didymosphaeriaceae</taxon>
        <taxon>Pseudopithomyces</taxon>
    </lineage>
</organism>
<evidence type="ECO:0000259" key="1">
    <source>
        <dbReference type="Pfam" id="PF01370"/>
    </source>
</evidence>
<dbReference type="Proteomes" id="UP001280581">
    <property type="component" value="Unassembled WGS sequence"/>
</dbReference>
<feature type="domain" description="NAD-dependent epimerase/dehydratase" evidence="1">
    <location>
        <begin position="9"/>
        <end position="229"/>
    </location>
</feature>
<dbReference type="Gene3D" id="3.40.50.720">
    <property type="entry name" value="NAD(P)-binding Rossmann-like Domain"/>
    <property type="match status" value="1"/>
</dbReference>
<dbReference type="InterPro" id="IPR051783">
    <property type="entry name" value="NAD(P)-dependent_oxidoreduct"/>
</dbReference>
<comment type="caution">
    <text evidence="2">The sequence shown here is derived from an EMBL/GenBank/DDBJ whole genome shotgun (WGS) entry which is preliminary data.</text>
</comment>
<gene>
    <name evidence="2" type="ORF">GRF29_44g765159</name>
</gene>
<dbReference type="GO" id="GO:0005737">
    <property type="term" value="C:cytoplasm"/>
    <property type="evidence" value="ECO:0007669"/>
    <property type="project" value="TreeGrafter"/>
</dbReference>
<evidence type="ECO:0000313" key="2">
    <source>
        <dbReference type="EMBL" id="KAK3209837.1"/>
    </source>
</evidence>
<name>A0AAN6LYG2_9PLEO</name>
<keyword evidence="3" id="KW-1185">Reference proteome</keyword>
<dbReference type="SUPFAM" id="SSF51735">
    <property type="entry name" value="NAD(P)-binding Rossmann-fold domains"/>
    <property type="match status" value="1"/>
</dbReference>
<dbReference type="PANTHER" id="PTHR48079:SF6">
    <property type="entry name" value="NAD(P)-BINDING DOMAIN-CONTAINING PROTEIN-RELATED"/>
    <property type="match status" value="1"/>
</dbReference>
<protein>
    <recommendedName>
        <fullName evidence="1">NAD-dependent epimerase/dehydratase domain-containing protein</fullName>
    </recommendedName>
</protein>
<accession>A0AAN6LYG2</accession>
<evidence type="ECO:0000313" key="3">
    <source>
        <dbReference type="Proteomes" id="UP001280581"/>
    </source>
</evidence>
<dbReference type="PANTHER" id="PTHR48079">
    <property type="entry name" value="PROTEIN YEEZ"/>
    <property type="match status" value="1"/>
</dbReference>
<dbReference type="InterPro" id="IPR036291">
    <property type="entry name" value="NAD(P)-bd_dom_sf"/>
</dbReference>
<dbReference type="EMBL" id="WVTA01000005">
    <property type="protein sequence ID" value="KAK3209837.1"/>
    <property type="molecule type" value="Genomic_DNA"/>
</dbReference>
<dbReference type="GO" id="GO:0004029">
    <property type="term" value="F:aldehyde dehydrogenase (NAD+) activity"/>
    <property type="evidence" value="ECO:0007669"/>
    <property type="project" value="TreeGrafter"/>
</dbReference>
<reference evidence="2 3" key="1">
    <citation type="submission" date="2021-02" db="EMBL/GenBank/DDBJ databases">
        <title>Genome assembly of Pseudopithomyces chartarum.</title>
        <authorList>
            <person name="Jauregui R."/>
            <person name="Singh J."/>
            <person name="Voisey C."/>
        </authorList>
    </citation>
    <scope>NUCLEOTIDE SEQUENCE [LARGE SCALE GENOMIC DNA]</scope>
    <source>
        <strain evidence="2 3">AGR01</strain>
    </source>
</reference>